<reference evidence="12" key="3">
    <citation type="submission" date="2014-09" db="EMBL/GenBank/DDBJ databases">
        <authorList>
            <person name="Magalhaes I.L.F."/>
            <person name="Oliveira U."/>
            <person name="Santos F.R."/>
            <person name="Vidigal T.H.D.A."/>
            <person name="Brescovit A.D."/>
            <person name="Santos A.J."/>
        </authorList>
    </citation>
    <scope>NUCLEOTIDE SEQUENCE</scope>
</reference>
<organism evidence="11">
    <name type="scientific">Lygus hesperus</name>
    <name type="common">Western plant bug</name>
    <dbReference type="NCBI Taxonomy" id="30085"/>
    <lineage>
        <taxon>Eukaryota</taxon>
        <taxon>Metazoa</taxon>
        <taxon>Ecdysozoa</taxon>
        <taxon>Arthropoda</taxon>
        <taxon>Hexapoda</taxon>
        <taxon>Insecta</taxon>
        <taxon>Pterygota</taxon>
        <taxon>Neoptera</taxon>
        <taxon>Paraneoptera</taxon>
        <taxon>Hemiptera</taxon>
        <taxon>Heteroptera</taxon>
        <taxon>Panheteroptera</taxon>
        <taxon>Cimicomorpha</taxon>
        <taxon>Miridae</taxon>
        <taxon>Mirini</taxon>
        <taxon>Lygus</taxon>
    </lineage>
</organism>
<sequence length="497" mass="56386">MKNSLICWVLPALLESVLADLDYLKGFDDSILYKINWPGAEGLDNIDQLYGGETMVVTTNRKEKYRCVLPSIQEKEKENYDEYTGPNPVQLLAPMFALSTCTTLLEPYWSYELCHGRYIRQYHEEREGKKLKLQEYTLGKWDGMKTKIMSAELDKLKEEGSFVNPPIKKLEGINLPYLQLNYTDGTICDLNGKPRRTSVLYVCFMGGKNDIFIIKETSTCEYEAIVTSSELCKHPKYRPQLTGENDISCSPLDGAPAKPVSMMMLEGEAAKQKQFSAFGDAKSDKMFAVYSIGEYKDKDGKMQFRVEFRSLDGDEVESEITSDASESPSGSGPPATSPVKTPANAPPPPADIPFNAYEFLEGRACPEGGYGWWRYRFCYNGKVEQYHYNKEKGTRDSVTLGLWDKQAHLDWLEKHPHKRPRPVYHRTHISYFYGDGDICPETGKPRETEVKLKCSQSRGTVSLYLLEPSICQYILGVESSIICEIINKVDDDGLYLP</sequence>
<reference evidence="11" key="1">
    <citation type="journal article" date="2014" name="PLoS ONE">
        <title>Transcriptome-Based Identification of ABC Transporters in the Western Tarnished Plant Bug Lygus hesperus.</title>
        <authorList>
            <person name="Hull J.J."/>
            <person name="Chaney K."/>
            <person name="Geib S.M."/>
            <person name="Fabrick J.A."/>
            <person name="Brent C.S."/>
            <person name="Walsh D."/>
            <person name="Lavine L.C."/>
        </authorList>
    </citation>
    <scope>NUCLEOTIDE SEQUENCE</scope>
</reference>
<gene>
    <name evidence="11" type="primary">Erlec1</name>
    <name evidence="11" type="ORF">CM83_49256</name>
</gene>
<evidence type="ECO:0000256" key="8">
    <source>
        <dbReference type="SAM" id="MobiDB-lite"/>
    </source>
</evidence>
<evidence type="ECO:0000256" key="5">
    <source>
        <dbReference type="ARBA" id="ARBA00037585"/>
    </source>
</evidence>
<name>A0A0A9X029_LYGHE</name>
<evidence type="ECO:0000256" key="3">
    <source>
        <dbReference type="ARBA" id="ARBA00022824"/>
    </source>
</evidence>
<dbReference type="FunFam" id="2.70.130.10:FF:000001">
    <property type="entry name" value="Endoplasmic reticulum lectin 1"/>
    <property type="match status" value="1"/>
</dbReference>
<evidence type="ECO:0000256" key="1">
    <source>
        <dbReference type="ARBA" id="ARBA00004240"/>
    </source>
</evidence>
<feature type="domain" description="MRH" evidence="10">
    <location>
        <begin position="99"/>
        <end position="234"/>
    </location>
</feature>
<evidence type="ECO:0000313" key="11">
    <source>
        <dbReference type="EMBL" id="JAG13364.1"/>
    </source>
</evidence>
<dbReference type="InterPro" id="IPR012913">
    <property type="entry name" value="OS9-like_dom"/>
</dbReference>
<protein>
    <recommendedName>
        <fullName evidence="6">Endoplasmic reticulum lectin 1</fullName>
    </recommendedName>
    <alternativeName>
        <fullName evidence="7">ER lectin</fullName>
    </alternativeName>
</protein>
<feature type="chain" id="PRO_5015033779" description="Endoplasmic reticulum lectin 1" evidence="9">
    <location>
        <begin position="20"/>
        <end position="497"/>
    </location>
</feature>
<evidence type="ECO:0000256" key="2">
    <source>
        <dbReference type="ARBA" id="ARBA00022729"/>
    </source>
</evidence>
<evidence type="ECO:0000259" key="10">
    <source>
        <dbReference type="PROSITE" id="PS51914"/>
    </source>
</evidence>
<dbReference type="PANTHER" id="PTHR15414">
    <property type="entry name" value="OS-9-RELATED"/>
    <property type="match status" value="1"/>
</dbReference>
<feature type="domain" description="MRH" evidence="10">
    <location>
        <begin position="366"/>
        <end position="485"/>
    </location>
</feature>
<keyword evidence="4" id="KW-1015">Disulfide bond</keyword>
<evidence type="ECO:0000256" key="4">
    <source>
        <dbReference type="ARBA" id="ARBA00023157"/>
    </source>
</evidence>
<dbReference type="AlphaFoldDB" id="A0A0A9X029"/>
<feature type="signal peptide" evidence="9">
    <location>
        <begin position="1"/>
        <end position="19"/>
    </location>
</feature>
<dbReference type="SUPFAM" id="SSF50911">
    <property type="entry name" value="Mannose 6-phosphate receptor domain"/>
    <property type="match status" value="2"/>
</dbReference>
<dbReference type="GO" id="GO:0030968">
    <property type="term" value="P:endoplasmic reticulum unfolded protein response"/>
    <property type="evidence" value="ECO:0007669"/>
    <property type="project" value="InterPro"/>
</dbReference>
<dbReference type="Gene3D" id="2.70.130.10">
    <property type="entry name" value="Mannose-6-phosphate receptor binding domain"/>
    <property type="match status" value="2"/>
</dbReference>
<dbReference type="EMBL" id="GBRD01012846">
    <property type="protein sequence ID" value="JAG52980.1"/>
    <property type="molecule type" value="Transcribed_RNA"/>
</dbReference>
<dbReference type="InterPro" id="IPR009011">
    <property type="entry name" value="Man6P_isomerase_rcpt-bd_dom_sf"/>
</dbReference>
<feature type="compositionally biased region" description="Low complexity" evidence="8">
    <location>
        <begin position="321"/>
        <end position="338"/>
    </location>
</feature>
<dbReference type="EMBL" id="GBHO01030240">
    <property type="protein sequence ID" value="JAG13364.1"/>
    <property type="molecule type" value="Transcribed_RNA"/>
</dbReference>
<dbReference type="PANTHER" id="PTHR15414:SF0">
    <property type="entry name" value="ENDOPLASMIC RETICULUM LECTIN 1"/>
    <property type="match status" value="1"/>
</dbReference>
<dbReference type="GO" id="GO:0030246">
    <property type="term" value="F:carbohydrate binding"/>
    <property type="evidence" value="ECO:0007669"/>
    <property type="project" value="UniProtKB-KW"/>
</dbReference>
<accession>A0A0A9X029</accession>
<reference evidence="11" key="2">
    <citation type="submission" date="2014-07" db="EMBL/GenBank/DDBJ databases">
        <authorList>
            <person name="Hull J."/>
        </authorList>
    </citation>
    <scope>NUCLEOTIDE SEQUENCE</scope>
</reference>
<proteinExistence type="predicted"/>
<dbReference type="GO" id="GO:0005788">
    <property type="term" value="C:endoplasmic reticulum lumen"/>
    <property type="evidence" value="ECO:0007669"/>
    <property type="project" value="TreeGrafter"/>
</dbReference>
<comment type="function">
    <text evidence="5">Probable lectin that binds selectively to improperly folded lumenal proteins. May function in endoplasmic reticulum quality control and endoplasmic reticulum-associated degradation (ERAD) of both non-glycosylated proteins and glycoproteins.</text>
</comment>
<feature type="region of interest" description="Disordered" evidence="8">
    <location>
        <begin position="314"/>
        <end position="348"/>
    </location>
</feature>
<evidence type="ECO:0000256" key="7">
    <source>
        <dbReference type="ARBA" id="ARBA00041661"/>
    </source>
</evidence>
<dbReference type="PROSITE" id="PS51914">
    <property type="entry name" value="MRH"/>
    <property type="match status" value="2"/>
</dbReference>
<keyword evidence="3" id="KW-0256">Endoplasmic reticulum</keyword>
<dbReference type="InterPro" id="IPR045149">
    <property type="entry name" value="OS-9-like"/>
</dbReference>
<dbReference type="InterPro" id="IPR044865">
    <property type="entry name" value="MRH_dom"/>
</dbReference>
<evidence type="ECO:0000256" key="9">
    <source>
        <dbReference type="SAM" id="SignalP"/>
    </source>
</evidence>
<evidence type="ECO:0000256" key="6">
    <source>
        <dbReference type="ARBA" id="ARBA00041108"/>
    </source>
</evidence>
<comment type="subcellular location">
    <subcellularLocation>
        <location evidence="1">Endoplasmic reticulum</location>
    </subcellularLocation>
</comment>
<evidence type="ECO:0000313" key="12">
    <source>
        <dbReference type="EMBL" id="JAG52980.1"/>
    </source>
</evidence>
<keyword evidence="2 9" id="KW-0732">Signal</keyword>
<dbReference type="GO" id="GO:0030970">
    <property type="term" value="P:retrograde protein transport, ER to cytosol"/>
    <property type="evidence" value="ECO:0007669"/>
    <property type="project" value="TreeGrafter"/>
</dbReference>
<dbReference type="Pfam" id="PF07915">
    <property type="entry name" value="PRKCSH"/>
    <property type="match status" value="2"/>
</dbReference>
<keyword evidence="11" id="KW-0430">Lectin</keyword>